<dbReference type="RefSeq" id="WP_138536707.1">
    <property type="nucleotide sequence ID" value="NZ_CP045429.1"/>
</dbReference>
<evidence type="ECO:0000313" key="1">
    <source>
        <dbReference type="EMBL" id="QPB81900.1"/>
    </source>
</evidence>
<proteinExistence type="predicted"/>
<dbReference type="AlphaFoldDB" id="A0A5S3V2P2"/>
<dbReference type="Gene3D" id="2.60.40.420">
    <property type="entry name" value="Cupredoxins - blue copper proteins"/>
    <property type="match status" value="1"/>
</dbReference>
<dbReference type="CDD" id="cd04221">
    <property type="entry name" value="MauL"/>
    <property type="match status" value="1"/>
</dbReference>
<dbReference type="EMBL" id="CP045429">
    <property type="protein sequence ID" value="QPB81900.1"/>
    <property type="molecule type" value="Genomic_DNA"/>
</dbReference>
<name>A0A5S3V2P2_9GAMM</name>
<gene>
    <name evidence="1" type="ORF">CWC22_002315</name>
</gene>
<reference evidence="1 2" key="1">
    <citation type="submission" date="2019-10" db="EMBL/GenBank/DDBJ databases">
        <title>Pseudoalteromonas rubra S4059.</title>
        <authorList>
            <person name="Paulsen S."/>
            <person name="Wang X."/>
        </authorList>
    </citation>
    <scope>NUCLEOTIDE SEQUENCE [LARGE SCALE GENOMIC DNA]</scope>
    <source>
        <strain evidence="1 2">S4059</strain>
    </source>
</reference>
<dbReference type="STRING" id="43658.AT705_14320"/>
<protein>
    <submittedName>
        <fullName evidence="1">Methylamine utilization protein</fullName>
    </submittedName>
</protein>
<dbReference type="Proteomes" id="UP000305729">
    <property type="component" value="Chromosome 1"/>
</dbReference>
<evidence type="ECO:0000313" key="2">
    <source>
        <dbReference type="Proteomes" id="UP000305729"/>
    </source>
</evidence>
<organism evidence="1 2">
    <name type="scientific">Pseudoalteromonas rubra</name>
    <dbReference type="NCBI Taxonomy" id="43658"/>
    <lineage>
        <taxon>Bacteria</taxon>
        <taxon>Pseudomonadati</taxon>
        <taxon>Pseudomonadota</taxon>
        <taxon>Gammaproteobacteria</taxon>
        <taxon>Alteromonadales</taxon>
        <taxon>Pseudoalteromonadaceae</taxon>
        <taxon>Pseudoalteromonas</taxon>
    </lineage>
</organism>
<dbReference type="InterPro" id="IPR008972">
    <property type="entry name" value="Cupredoxin"/>
</dbReference>
<dbReference type="InterPro" id="IPR034242">
    <property type="entry name" value="MauL"/>
</dbReference>
<sequence length="261" mass="28386">MNVSGHNPVRIAQGHLILIRRALGCARKIVGVRIFAWSVCAWILAGLGGPVYGADNALDNSAGKGGGNGSGNGYTLQLRDQHSAPLSGVVVEVVAPLRAGQVQQVAVMDQVNKQFHPRLLTIMQGQAVSFPNSDDIRHHVYSFSETKRFELKLYAGTPIQPIRFEQPGVVVLGCNIHDSMVGYIYVSQSKDVLTSDQSGTVQLPAYAQQVAIWHAQQTQDIDTRRIVTVTELQQSGSAIVETQAPAPRNTFSEMFKDHHGH</sequence>
<dbReference type="SUPFAM" id="SSF49503">
    <property type="entry name" value="Cupredoxins"/>
    <property type="match status" value="1"/>
</dbReference>
<accession>A0A5S3V2P2</accession>